<dbReference type="RefSeq" id="WP_313499214.1">
    <property type="nucleotide sequence ID" value="NZ_CP134879.1"/>
</dbReference>
<reference evidence="2 4" key="1">
    <citation type="submission" date="2023-09" db="EMBL/GenBank/DDBJ databases">
        <title>Demequina sp. a novel bacteria isolated from Capsicum annuum.</title>
        <authorList>
            <person name="Humaira Z."/>
            <person name="Lee J."/>
            <person name="Cho D."/>
        </authorList>
    </citation>
    <scope>NUCLEOTIDE SEQUENCE [LARGE SCALE GENOMIC DNA]</scope>
    <source>
        <strain evidence="2 4">OYTSA14</strain>
        <strain evidence="3">PMTSA13</strain>
    </source>
</reference>
<dbReference type="EMBL" id="CP134880">
    <property type="protein sequence ID" value="WNM27754.1"/>
    <property type="molecule type" value="Genomic_DNA"/>
</dbReference>
<dbReference type="Proteomes" id="UP001303408">
    <property type="component" value="Chromosome"/>
</dbReference>
<protein>
    <submittedName>
        <fullName evidence="2">Uncharacterized protein</fullName>
    </submittedName>
</protein>
<accession>A0AA96F7E2</accession>
<keyword evidence="1" id="KW-1133">Transmembrane helix</keyword>
<gene>
    <name evidence="2" type="ORF">RN606_01475</name>
    <name evidence="3" type="ORF">RN607_01750</name>
</gene>
<keyword evidence="4" id="KW-1185">Reference proteome</keyword>
<dbReference type="AlphaFoldDB" id="A0AA96F7E2"/>
<feature type="transmembrane region" description="Helical" evidence="1">
    <location>
        <begin position="189"/>
        <end position="212"/>
    </location>
</feature>
<dbReference type="EMBL" id="CP134879">
    <property type="protein sequence ID" value="WNM24847.1"/>
    <property type="molecule type" value="Genomic_DNA"/>
</dbReference>
<dbReference type="Proteomes" id="UP001304125">
    <property type="component" value="Chromosome"/>
</dbReference>
<keyword evidence="1" id="KW-0472">Membrane</keyword>
<evidence type="ECO:0000313" key="2">
    <source>
        <dbReference type="EMBL" id="WNM24847.1"/>
    </source>
</evidence>
<dbReference type="KEGG" id="dcp:RN607_01750"/>
<proteinExistence type="predicted"/>
<name>A0AA96F7E2_9MICO</name>
<organism evidence="2 4">
    <name type="scientific">Demequina capsici</name>
    <dbReference type="NCBI Taxonomy" id="3075620"/>
    <lineage>
        <taxon>Bacteria</taxon>
        <taxon>Bacillati</taxon>
        <taxon>Actinomycetota</taxon>
        <taxon>Actinomycetes</taxon>
        <taxon>Micrococcales</taxon>
        <taxon>Demequinaceae</taxon>
        <taxon>Demequina</taxon>
    </lineage>
</organism>
<evidence type="ECO:0000313" key="4">
    <source>
        <dbReference type="Proteomes" id="UP001304125"/>
    </source>
</evidence>
<accession>A0AA96FDT5</accession>
<sequence>MVKKLNILGAFLALVGAFFVAAGLFAYSQVAAGQHSLDSFAAAENVQLSYDENGNLLNHGDATEGQDVLNLLENDWGYSVVQSDLNPNDPVVNTATEYMVQMAAIAYDVLNMNITVTPSEDTEYNGQALTAGQSYDIPVDGRYWADFDYTNPIDQQVRAGAWSGTAHALIAELGVGSVTASTLQLGTGISAFIGGLGLVFIVLGAAAVWFAAGIKKESAAAVVADDKELVNA</sequence>
<evidence type="ECO:0000256" key="1">
    <source>
        <dbReference type="SAM" id="Phobius"/>
    </source>
</evidence>
<evidence type="ECO:0000313" key="3">
    <source>
        <dbReference type="EMBL" id="WNM27754.1"/>
    </source>
</evidence>
<keyword evidence="1" id="KW-0812">Transmembrane</keyword>